<reference evidence="4" key="1">
    <citation type="journal article" date="2019" name="Int. J. Syst. Evol. Microbiol.">
        <title>The Global Catalogue of Microorganisms (GCM) 10K type strain sequencing project: providing services to taxonomists for standard genome sequencing and annotation.</title>
        <authorList>
            <consortium name="The Broad Institute Genomics Platform"/>
            <consortium name="The Broad Institute Genome Sequencing Center for Infectious Disease"/>
            <person name="Wu L."/>
            <person name="Ma J."/>
        </authorList>
    </citation>
    <scope>NUCLEOTIDE SEQUENCE [LARGE SCALE GENOMIC DNA]</scope>
    <source>
        <strain evidence="4">CCUG 61485</strain>
    </source>
</reference>
<name>A0ABW3Y1T8_9FLAO</name>
<comment type="similarity">
    <text evidence="1">Belongs to the IMPACT family.</text>
</comment>
<dbReference type="InterPro" id="IPR036956">
    <property type="entry name" value="Impact_N_sf"/>
</dbReference>
<feature type="domain" description="Impact N-terminal" evidence="2">
    <location>
        <begin position="25"/>
        <end position="130"/>
    </location>
</feature>
<evidence type="ECO:0000313" key="3">
    <source>
        <dbReference type="EMBL" id="MFD1315786.1"/>
    </source>
</evidence>
<evidence type="ECO:0000259" key="2">
    <source>
        <dbReference type="Pfam" id="PF01205"/>
    </source>
</evidence>
<keyword evidence="4" id="KW-1185">Reference proteome</keyword>
<dbReference type="InterPro" id="IPR020568">
    <property type="entry name" value="Ribosomal_Su5_D2-typ_SF"/>
</dbReference>
<dbReference type="InterPro" id="IPR001498">
    <property type="entry name" value="Impact_N"/>
</dbReference>
<dbReference type="PANTHER" id="PTHR16301">
    <property type="entry name" value="IMPACT-RELATED"/>
    <property type="match status" value="1"/>
</dbReference>
<dbReference type="EMBL" id="JBHTMY010000003">
    <property type="protein sequence ID" value="MFD1315786.1"/>
    <property type="molecule type" value="Genomic_DNA"/>
</dbReference>
<gene>
    <name evidence="3" type="ORF">ACFQ39_09175</name>
</gene>
<dbReference type="SUPFAM" id="SSF54211">
    <property type="entry name" value="Ribosomal protein S5 domain 2-like"/>
    <property type="match status" value="1"/>
</dbReference>
<comment type="caution">
    <text evidence="3">The sequence shown here is derived from an EMBL/GenBank/DDBJ whole genome shotgun (WGS) entry which is preliminary data.</text>
</comment>
<dbReference type="PANTHER" id="PTHR16301:SF20">
    <property type="entry name" value="IMPACT FAMILY MEMBER YIGZ"/>
    <property type="match status" value="1"/>
</dbReference>
<accession>A0ABW3Y1T8</accession>
<sequence>MSPLEQNDTFQTIAYPTVEVLFKDKGSKFYGYAIPVSHEDEIDVEIQKIKAIHHKARHYCYAYKIGGEPFVYRVNDDGEPSNSAGMPIYGQILSHNLTNVLVVVVRYFGGVKLGVGGLISAYRSAANMALESSEKVEKTIDDIIELKFDYADLNKVMKMIKDYQLSILKQDMQLSCVFLLEVRKSLTQEIIENFSDLRIGQIRMIE</sequence>
<dbReference type="Pfam" id="PF01205">
    <property type="entry name" value="Impact_N"/>
    <property type="match status" value="1"/>
</dbReference>
<dbReference type="Proteomes" id="UP001597201">
    <property type="component" value="Unassembled WGS sequence"/>
</dbReference>
<dbReference type="InterPro" id="IPR023582">
    <property type="entry name" value="Impact"/>
</dbReference>
<organism evidence="3 4">
    <name type="scientific">Namhaeicola litoreus</name>
    <dbReference type="NCBI Taxonomy" id="1052145"/>
    <lineage>
        <taxon>Bacteria</taxon>
        <taxon>Pseudomonadati</taxon>
        <taxon>Bacteroidota</taxon>
        <taxon>Flavobacteriia</taxon>
        <taxon>Flavobacteriales</taxon>
        <taxon>Flavobacteriaceae</taxon>
        <taxon>Namhaeicola</taxon>
    </lineage>
</organism>
<protein>
    <submittedName>
        <fullName evidence="3">IMPACT family protein</fullName>
    </submittedName>
</protein>
<dbReference type="Gene3D" id="3.30.230.30">
    <property type="entry name" value="Impact, N-terminal domain"/>
    <property type="match status" value="1"/>
</dbReference>
<evidence type="ECO:0000313" key="4">
    <source>
        <dbReference type="Proteomes" id="UP001597201"/>
    </source>
</evidence>
<dbReference type="RefSeq" id="WP_377178290.1">
    <property type="nucleotide sequence ID" value="NZ_JBHTMY010000003.1"/>
</dbReference>
<evidence type="ECO:0000256" key="1">
    <source>
        <dbReference type="ARBA" id="ARBA00007665"/>
    </source>
</evidence>
<proteinExistence type="inferred from homology"/>